<dbReference type="Pfam" id="PF01613">
    <property type="entry name" value="Flavin_Reduct"/>
    <property type="match status" value="1"/>
</dbReference>
<dbReference type="PANTHER" id="PTHR30466">
    <property type="entry name" value="FLAVIN REDUCTASE"/>
    <property type="match status" value="1"/>
</dbReference>
<dbReference type="GO" id="GO:0042602">
    <property type="term" value="F:riboflavin reductase (NADPH) activity"/>
    <property type="evidence" value="ECO:0007669"/>
    <property type="project" value="TreeGrafter"/>
</dbReference>
<dbReference type="PANTHER" id="PTHR30466:SF11">
    <property type="entry name" value="FLAVIN-DEPENDENT MONOOXYGENASE, REDUCTASE SUBUNIT HSAB"/>
    <property type="match status" value="1"/>
</dbReference>
<dbReference type="InterPro" id="IPR050268">
    <property type="entry name" value="NADH-dep_flavin_reductase"/>
</dbReference>
<dbReference type="GO" id="GO:0010181">
    <property type="term" value="F:FMN binding"/>
    <property type="evidence" value="ECO:0007669"/>
    <property type="project" value="InterPro"/>
</dbReference>
<accession>A0A1E7K037</accession>
<evidence type="ECO:0000256" key="1">
    <source>
        <dbReference type="ARBA" id="ARBA00008898"/>
    </source>
</evidence>
<sequence>MAATAARYLRAAGAPAARGTRNTRPGTGRSGADRPGAERQSTQRPGTGPEAASGTLPAAGLRAVREGERAPVDPAHFRRVLGGFASGVTVVTAPAAEDPAEHNPAGGSATAESGGTPGPAGFACQSFASLSLDPPLVSFMVGRTSTSWPRIARAGVFCVNVLAADQGELCRAFAVSGADKFAGVPHRPAPVTGSPLLAGVAAWIDCEIHAVHTGGDHLIVVGRVRALDAAEDAGDPLVFHRGRLGTFAPADGRD</sequence>
<organism evidence="5 6">
    <name type="scientific">Streptomyces qinglanensis</name>
    <dbReference type="NCBI Taxonomy" id="943816"/>
    <lineage>
        <taxon>Bacteria</taxon>
        <taxon>Bacillati</taxon>
        <taxon>Actinomycetota</taxon>
        <taxon>Actinomycetes</taxon>
        <taxon>Kitasatosporales</taxon>
        <taxon>Streptomycetaceae</taxon>
        <taxon>Streptomyces</taxon>
    </lineage>
</organism>
<name>A0A1E7K037_9ACTN</name>
<comment type="caution">
    <text evidence="5">The sequence shown here is derived from an EMBL/GenBank/DDBJ whole genome shotgun (WGS) entry which is preliminary data.</text>
</comment>
<dbReference type="InterPro" id="IPR012349">
    <property type="entry name" value="Split_barrel_FMN-bd"/>
</dbReference>
<evidence type="ECO:0000259" key="4">
    <source>
        <dbReference type="SMART" id="SM00903"/>
    </source>
</evidence>
<evidence type="ECO:0000313" key="5">
    <source>
        <dbReference type="EMBL" id="OEU97298.1"/>
    </source>
</evidence>
<evidence type="ECO:0000256" key="3">
    <source>
        <dbReference type="SAM" id="MobiDB-lite"/>
    </source>
</evidence>
<dbReference type="InterPro" id="IPR002563">
    <property type="entry name" value="Flavin_Rdtase-like_dom"/>
</dbReference>
<feature type="region of interest" description="Disordered" evidence="3">
    <location>
        <begin position="97"/>
        <end position="117"/>
    </location>
</feature>
<dbReference type="Proteomes" id="UP000175829">
    <property type="component" value="Unassembled WGS sequence"/>
</dbReference>
<comment type="similarity">
    <text evidence="1">Belongs to the non-flavoprotein flavin reductase family.</text>
</comment>
<feature type="compositionally biased region" description="Low complexity" evidence="3">
    <location>
        <begin position="104"/>
        <end position="114"/>
    </location>
</feature>
<dbReference type="SUPFAM" id="SSF50475">
    <property type="entry name" value="FMN-binding split barrel"/>
    <property type="match status" value="1"/>
</dbReference>
<dbReference type="SMART" id="SM00903">
    <property type="entry name" value="Flavin_Reduct"/>
    <property type="match status" value="1"/>
</dbReference>
<feature type="domain" description="Flavin reductase like" evidence="4">
    <location>
        <begin position="81"/>
        <end position="246"/>
    </location>
</feature>
<evidence type="ECO:0000256" key="2">
    <source>
        <dbReference type="ARBA" id="ARBA00023002"/>
    </source>
</evidence>
<dbReference type="RefSeq" id="WP_019359514.1">
    <property type="nucleotide sequence ID" value="NZ_LJGV01000022.1"/>
</dbReference>
<evidence type="ECO:0000313" key="6">
    <source>
        <dbReference type="Proteomes" id="UP000175829"/>
    </source>
</evidence>
<keyword evidence="2" id="KW-0560">Oxidoreductase</keyword>
<gene>
    <name evidence="5" type="ORF">AN217_04770</name>
</gene>
<proteinExistence type="inferred from homology"/>
<protein>
    <submittedName>
        <fullName evidence="5">NADPH-flavin oxidoreductase</fullName>
    </submittedName>
</protein>
<reference evidence="5 6" key="1">
    <citation type="journal article" date="2016" name="Front. Microbiol.">
        <title>Comparative Genomics Analysis of Streptomyces Species Reveals Their Adaptation to the Marine Environment and Their Diversity at the Genomic Level.</title>
        <authorList>
            <person name="Tian X."/>
            <person name="Zhang Z."/>
            <person name="Yang T."/>
            <person name="Chen M."/>
            <person name="Li J."/>
            <person name="Chen F."/>
            <person name="Yang J."/>
            <person name="Li W."/>
            <person name="Zhang B."/>
            <person name="Zhang Z."/>
            <person name="Wu J."/>
            <person name="Zhang C."/>
            <person name="Long L."/>
            <person name="Xiao J."/>
        </authorList>
    </citation>
    <scope>NUCLEOTIDE SEQUENCE [LARGE SCALE GENOMIC DNA]</scope>
    <source>
        <strain evidence="5 6">SCSIO M10379</strain>
    </source>
</reference>
<dbReference type="AlphaFoldDB" id="A0A1E7K037"/>
<dbReference type="EMBL" id="LJGV01000022">
    <property type="protein sequence ID" value="OEU97298.1"/>
    <property type="molecule type" value="Genomic_DNA"/>
</dbReference>
<dbReference type="Gene3D" id="2.30.110.10">
    <property type="entry name" value="Electron Transport, Fmn-binding Protein, Chain A"/>
    <property type="match status" value="1"/>
</dbReference>
<feature type="compositionally biased region" description="Low complexity" evidence="3">
    <location>
        <begin position="1"/>
        <end position="27"/>
    </location>
</feature>
<dbReference type="PATRIC" id="fig|943816.4.peg.294"/>
<feature type="region of interest" description="Disordered" evidence="3">
    <location>
        <begin position="1"/>
        <end position="58"/>
    </location>
</feature>